<dbReference type="OrthoDB" id="770194at2759"/>
<keyword evidence="6" id="KW-0255">Endonuclease</keyword>
<dbReference type="InterPro" id="IPR043502">
    <property type="entry name" value="DNA/RNA_pol_sf"/>
</dbReference>
<feature type="region of interest" description="Disordered" evidence="9">
    <location>
        <begin position="286"/>
        <end position="332"/>
    </location>
</feature>
<dbReference type="SUPFAM" id="SSF50630">
    <property type="entry name" value="Acid proteases"/>
    <property type="match status" value="1"/>
</dbReference>
<dbReference type="GO" id="GO:0004519">
    <property type="term" value="F:endonuclease activity"/>
    <property type="evidence" value="ECO:0007669"/>
    <property type="project" value="UniProtKB-KW"/>
</dbReference>
<dbReference type="InterPro" id="IPR043128">
    <property type="entry name" value="Rev_trsase/Diguanyl_cyclase"/>
</dbReference>
<dbReference type="InterPro" id="IPR050951">
    <property type="entry name" value="Retrovirus_Pol_polyprotein"/>
</dbReference>
<dbReference type="GO" id="GO:0003676">
    <property type="term" value="F:nucleic acid binding"/>
    <property type="evidence" value="ECO:0007669"/>
    <property type="project" value="InterPro"/>
</dbReference>
<dbReference type="Pfam" id="PF17921">
    <property type="entry name" value="Integrase_H2C2"/>
    <property type="match status" value="1"/>
</dbReference>
<evidence type="ECO:0000259" key="10">
    <source>
        <dbReference type="PROSITE" id="PS50878"/>
    </source>
</evidence>
<keyword evidence="7 12" id="KW-0378">Hydrolase</keyword>
<evidence type="ECO:0000313" key="13">
    <source>
        <dbReference type="Proteomes" id="UP000236161"/>
    </source>
</evidence>
<dbReference type="PROSITE" id="PS50994">
    <property type="entry name" value="INTEGRASE"/>
    <property type="match status" value="1"/>
</dbReference>
<dbReference type="Gene3D" id="1.10.340.70">
    <property type="match status" value="1"/>
</dbReference>
<dbReference type="FunFam" id="3.10.20.370:FF:000001">
    <property type="entry name" value="Retrovirus-related Pol polyprotein from transposon 17.6-like protein"/>
    <property type="match status" value="1"/>
</dbReference>
<feature type="region of interest" description="Disordered" evidence="9">
    <location>
        <begin position="72"/>
        <end position="105"/>
    </location>
</feature>
<dbReference type="InterPro" id="IPR021109">
    <property type="entry name" value="Peptidase_aspartic_dom_sf"/>
</dbReference>
<dbReference type="PANTHER" id="PTHR37984:SF5">
    <property type="entry name" value="PROTEIN NYNRIN-LIKE"/>
    <property type="match status" value="1"/>
</dbReference>
<keyword evidence="3" id="KW-0808">Transferase</keyword>
<keyword evidence="5" id="KW-0540">Nuclease</keyword>
<dbReference type="EC" id="2.7.7.49" evidence="1"/>
<evidence type="ECO:0000313" key="12">
    <source>
        <dbReference type="EMBL" id="PKA64689.1"/>
    </source>
</evidence>
<evidence type="ECO:0000256" key="1">
    <source>
        <dbReference type="ARBA" id="ARBA00012493"/>
    </source>
</evidence>
<dbReference type="GO" id="GO:0006508">
    <property type="term" value="P:proteolysis"/>
    <property type="evidence" value="ECO:0007669"/>
    <property type="project" value="UniProtKB-KW"/>
</dbReference>
<accession>A0A2I0BA94</accession>
<dbReference type="SUPFAM" id="SSF56672">
    <property type="entry name" value="DNA/RNA polymerases"/>
    <property type="match status" value="1"/>
</dbReference>
<keyword evidence="13" id="KW-1185">Reference proteome</keyword>
<feature type="compositionally biased region" description="Polar residues" evidence="9">
    <location>
        <begin position="303"/>
        <end position="332"/>
    </location>
</feature>
<evidence type="ECO:0000256" key="4">
    <source>
        <dbReference type="ARBA" id="ARBA00022695"/>
    </source>
</evidence>
<dbReference type="EMBL" id="KZ451903">
    <property type="protein sequence ID" value="PKA64689.1"/>
    <property type="molecule type" value="Genomic_DNA"/>
</dbReference>
<feature type="compositionally biased region" description="Polar residues" evidence="9">
    <location>
        <begin position="76"/>
        <end position="105"/>
    </location>
</feature>
<proteinExistence type="predicted"/>
<dbReference type="GO" id="GO:0003964">
    <property type="term" value="F:RNA-directed DNA polymerase activity"/>
    <property type="evidence" value="ECO:0007669"/>
    <property type="project" value="UniProtKB-KW"/>
</dbReference>
<dbReference type="CDD" id="cd09274">
    <property type="entry name" value="RNase_HI_RT_Ty3"/>
    <property type="match status" value="1"/>
</dbReference>
<dbReference type="InterPro" id="IPR005162">
    <property type="entry name" value="Retrotrans_gag_dom"/>
</dbReference>
<dbReference type="GO" id="GO:0015074">
    <property type="term" value="P:DNA integration"/>
    <property type="evidence" value="ECO:0007669"/>
    <property type="project" value="InterPro"/>
</dbReference>
<dbReference type="Gene3D" id="3.10.20.370">
    <property type="match status" value="1"/>
</dbReference>
<keyword evidence="2" id="KW-0645">Protease</keyword>
<dbReference type="Pfam" id="PF17917">
    <property type="entry name" value="RT_RNaseH"/>
    <property type="match status" value="1"/>
</dbReference>
<dbReference type="Pfam" id="PF03732">
    <property type="entry name" value="Retrotrans_gag"/>
    <property type="match status" value="1"/>
</dbReference>
<gene>
    <name evidence="12" type="ORF">AXF42_Ash007436</name>
</gene>
<dbReference type="FunFam" id="3.30.70.270:FF:000020">
    <property type="entry name" value="Transposon Tf2-6 polyprotein-like Protein"/>
    <property type="match status" value="1"/>
</dbReference>
<dbReference type="InterPro" id="IPR000477">
    <property type="entry name" value="RT_dom"/>
</dbReference>
<evidence type="ECO:0000256" key="6">
    <source>
        <dbReference type="ARBA" id="ARBA00022759"/>
    </source>
</evidence>
<dbReference type="InterPro" id="IPR001584">
    <property type="entry name" value="Integrase_cat-core"/>
</dbReference>
<dbReference type="InterPro" id="IPR036397">
    <property type="entry name" value="RNaseH_sf"/>
</dbReference>
<keyword evidence="4" id="KW-0548">Nucleotidyltransferase</keyword>
<dbReference type="FunFam" id="3.10.10.10:FF:000007">
    <property type="entry name" value="Retrovirus-related Pol polyprotein from transposon 17.6-like Protein"/>
    <property type="match status" value="1"/>
</dbReference>
<dbReference type="Gene3D" id="3.30.420.10">
    <property type="entry name" value="Ribonuclease H-like superfamily/Ribonuclease H"/>
    <property type="match status" value="1"/>
</dbReference>
<dbReference type="Gene3D" id="2.40.70.10">
    <property type="entry name" value="Acid Proteases"/>
    <property type="match status" value="1"/>
</dbReference>
<dbReference type="Pfam" id="PF00078">
    <property type="entry name" value="RVT_1"/>
    <property type="match status" value="1"/>
</dbReference>
<dbReference type="InterPro" id="IPR041588">
    <property type="entry name" value="Integrase_H2C2"/>
</dbReference>
<dbReference type="InterPro" id="IPR041373">
    <property type="entry name" value="RT_RNaseH"/>
</dbReference>
<dbReference type="GO" id="GO:0008233">
    <property type="term" value="F:peptidase activity"/>
    <property type="evidence" value="ECO:0007669"/>
    <property type="project" value="UniProtKB-KW"/>
</dbReference>
<evidence type="ECO:0000256" key="8">
    <source>
        <dbReference type="ARBA" id="ARBA00022918"/>
    </source>
</evidence>
<dbReference type="Gene3D" id="3.30.70.270">
    <property type="match status" value="2"/>
</dbReference>
<dbReference type="SUPFAM" id="SSF53098">
    <property type="entry name" value="Ribonuclease H-like"/>
    <property type="match status" value="1"/>
</dbReference>
<reference evidence="12 13" key="1">
    <citation type="journal article" date="2017" name="Nature">
        <title>The Apostasia genome and the evolution of orchids.</title>
        <authorList>
            <person name="Zhang G.Q."/>
            <person name="Liu K.W."/>
            <person name="Li Z."/>
            <person name="Lohaus R."/>
            <person name="Hsiao Y.Y."/>
            <person name="Niu S.C."/>
            <person name="Wang J.Y."/>
            <person name="Lin Y.C."/>
            <person name="Xu Q."/>
            <person name="Chen L.J."/>
            <person name="Yoshida K."/>
            <person name="Fujiwara S."/>
            <person name="Wang Z.W."/>
            <person name="Zhang Y.Q."/>
            <person name="Mitsuda N."/>
            <person name="Wang M."/>
            <person name="Liu G.H."/>
            <person name="Pecoraro L."/>
            <person name="Huang H.X."/>
            <person name="Xiao X.J."/>
            <person name="Lin M."/>
            <person name="Wu X.Y."/>
            <person name="Wu W.L."/>
            <person name="Chen Y.Y."/>
            <person name="Chang S.B."/>
            <person name="Sakamoto S."/>
            <person name="Ohme-Takagi M."/>
            <person name="Yagi M."/>
            <person name="Zeng S.J."/>
            <person name="Shen C.Y."/>
            <person name="Yeh C.M."/>
            <person name="Luo Y.B."/>
            <person name="Tsai W.C."/>
            <person name="Van de Peer Y."/>
            <person name="Liu Z.J."/>
        </authorList>
    </citation>
    <scope>NUCLEOTIDE SEQUENCE [LARGE SCALE GENOMIC DNA]</scope>
    <source>
        <strain evidence="13">cv. Shenzhen</strain>
        <tissue evidence="12">Stem</tissue>
    </source>
</reference>
<dbReference type="CDD" id="cd01647">
    <property type="entry name" value="RT_LTR"/>
    <property type="match status" value="1"/>
</dbReference>
<organism evidence="12 13">
    <name type="scientific">Apostasia shenzhenica</name>
    <dbReference type="NCBI Taxonomy" id="1088818"/>
    <lineage>
        <taxon>Eukaryota</taxon>
        <taxon>Viridiplantae</taxon>
        <taxon>Streptophyta</taxon>
        <taxon>Embryophyta</taxon>
        <taxon>Tracheophyta</taxon>
        <taxon>Spermatophyta</taxon>
        <taxon>Magnoliopsida</taxon>
        <taxon>Liliopsida</taxon>
        <taxon>Asparagales</taxon>
        <taxon>Orchidaceae</taxon>
        <taxon>Apostasioideae</taxon>
        <taxon>Apostasia</taxon>
    </lineage>
</organism>
<dbReference type="PANTHER" id="PTHR37984">
    <property type="entry name" value="PROTEIN CBG26694"/>
    <property type="match status" value="1"/>
</dbReference>
<evidence type="ECO:0000256" key="9">
    <source>
        <dbReference type="SAM" id="MobiDB-lite"/>
    </source>
</evidence>
<feature type="domain" description="Integrase catalytic" evidence="11">
    <location>
        <begin position="1165"/>
        <end position="1325"/>
    </location>
</feature>
<evidence type="ECO:0000256" key="2">
    <source>
        <dbReference type="ARBA" id="ARBA00022670"/>
    </source>
</evidence>
<dbReference type="CDD" id="cd00303">
    <property type="entry name" value="retropepsin_like"/>
    <property type="match status" value="1"/>
</dbReference>
<dbReference type="Proteomes" id="UP000236161">
    <property type="component" value="Unassembled WGS sequence"/>
</dbReference>
<evidence type="ECO:0000256" key="5">
    <source>
        <dbReference type="ARBA" id="ARBA00022722"/>
    </source>
</evidence>
<protein>
    <recommendedName>
        <fullName evidence="1">RNA-directed DNA polymerase</fullName>
        <ecNumber evidence="1">2.7.7.49</ecNumber>
    </recommendedName>
</protein>
<dbReference type="PROSITE" id="PS50878">
    <property type="entry name" value="RT_POL"/>
    <property type="match status" value="1"/>
</dbReference>
<keyword evidence="8" id="KW-0695">RNA-directed DNA polymerase</keyword>
<dbReference type="Gene3D" id="3.10.10.10">
    <property type="entry name" value="HIV Type 1 Reverse Transcriptase, subunit A, domain 1"/>
    <property type="match status" value="1"/>
</dbReference>
<sequence>MAPETRSGEIRLLEDTLKSLVMESQEHLKEMIRNVSDRQSEATIALSDAIKALDNRYKDDLNFLKKELMEDRATPKPSNQAGILRTPNFSPVNSSGTYTSAPQVNTMPNSSMDALFTRLPKIEFPKFSGENVMGWVFRCEQFFEISQTPNEWKVKLACIYLDGIALEWHQNFTRTISIPIDWNVYKEAIKERFGNTAFDDPMYELNTLRQTGTVQEYNNYFDAILTRLNLPEPYAISCYLGGLKEELLGLVRIMKPKSLREAFSLAKMQESTLNQQQKRVKGWNKPGIGEWHNNMGSRPGIGTSETGMSKQPTLNSRNPTSNQQQGDNSRRILSNTAFDEKRAKGLCFWCNEKYSIGHQCKKRQLYQITLIENELMDNEEVEEPKEELESTPTEMGIEANISLNAVTGLPSYQAMTVIGATRRKQIYILIDTGSTHNFVDPSILNFEVDNVTQIPVQYVTVANGDRIPITQEVHNLQWSMQGVVFSTEALVMPLENYHMILGIQWLSELGNVSWNFKELQMTFTLHDKQIRLIGIKIPIIQLTREKHWAKLLQNASVALYIQFFSSLIAVTDKPLQKLTIKQQKELDAILGRHSEVFTEPSGLPPHRTFDHQITLKEGTNPISVRPYRYPALQKSAIERLISEMKESGIIRESISPFSSPVVLIKKKDGSWRLCIDYRELNAKTIRDKFPIPVIEELLDELHGSQYFSKMDLRSGYWQVRMFEDDIRKTAFRTHEGHYEFLVMPFGLTNAPATFQRLMNSIFKPFLRQFVLVFFDDILIYSKSWQEHLQHLKQVFDVIVENSLKLKKSKCMFATQTIEYLGHYISAEGVTTDPTKIQAIIEWPTPSSVKELRGFLGLAGYYRRFIKDYGKISKGLTDLLKKNSFTWNDQAKDSFQHLKGLLSKPPVLALPNFSQPFTIETDASGTGIGAILMQAGRPIAFFSKALSEKHQKLPVYERELLAMVAAIQKWRPYLIDNHFKVKTDHQSLRFLLEQRISTPAQQKWISKLAGYDFEILYKKGNSNTAADALSRRNTMQTLSLNAILQGLSTDILQAIQQSWTKDEQLSAIINQLKMRTTLAKPYSWRNNQLHWKGKLAVGNDMELRTQLVKMIHTEPAGGHSGFQPTLHRLKEMYHWKGMGQTVKNIIRECDICQRNKYETTAPAGLLQPLPIPERIWTDVSLDFIEGLPKSHGKNAILVVVDHLSKYAHFLALTHPYTAALVAQIYLDNVYKLHGMPEKLICDRDAVFLSRFWMELLKLLKVSTNMSTAYHPQTDGQTEVVNRCLETYLRCMSGERPKDWAQWLPLSEWWYNTNYHSSTKTTPYEIV</sequence>
<evidence type="ECO:0000259" key="11">
    <source>
        <dbReference type="PROSITE" id="PS50994"/>
    </source>
</evidence>
<feature type="domain" description="Reverse transcriptase" evidence="10">
    <location>
        <begin position="645"/>
        <end position="824"/>
    </location>
</feature>
<dbReference type="InterPro" id="IPR012337">
    <property type="entry name" value="RNaseH-like_sf"/>
</dbReference>
<evidence type="ECO:0000256" key="7">
    <source>
        <dbReference type="ARBA" id="ARBA00022801"/>
    </source>
</evidence>
<name>A0A2I0BA94_9ASPA</name>
<evidence type="ECO:0000256" key="3">
    <source>
        <dbReference type="ARBA" id="ARBA00022679"/>
    </source>
</evidence>